<evidence type="ECO:0000256" key="3">
    <source>
        <dbReference type="ARBA" id="ARBA00022692"/>
    </source>
</evidence>
<comment type="subcellular location">
    <subcellularLocation>
        <location evidence="1">Membrane</location>
        <topology evidence="1">Multi-pass membrane protein</topology>
    </subcellularLocation>
</comment>
<evidence type="ECO:0000313" key="8">
    <source>
        <dbReference type="RefSeq" id="XP_040962733.1"/>
    </source>
</evidence>
<comment type="similarity">
    <text evidence="2">Belongs to the UPF0359 family.</text>
</comment>
<dbReference type="RefSeq" id="XP_040962732.1">
    <property type="nucleotide sequence ID" value="XM_041106798.1"/>
</dbReference>
<dbReference type="AlphaFoldDB" id="A0A1U8N9K5"/>
<dbReference type="InterPro" id="IPR018781">
    <property type="entry name" value="TPRA1/CAND2/CAND8"/>
</dbReference>
<reference evidence="6" key="1">
    <citation type="journal article" date="2020" name="Nat. Genet.">
        <title>Genomic diversifications of five Gossypium allopolyploid species and their impact on cotton improvement.</title>
        <authorList>
            <person name="Chen Z.J."/>
            <person name="Sreedasyam A."/>
            <person name="Ando A."/>
            <person name="Song Q."/>
            <person name="De Santiago L.M."/>
            <person name="Hulse-Kemp A.M."/>
            <person name="Ding M."/>
            <person name="Ye W."/>
            <person name="Kirkbride R.C."/>
            <person name="Jenkins J."/>
            <person name="Plott C."/>
            <person name="Lovell J."/>
            <person name="Lin Y.M."/>
            <person name="Vaughn R."/>
            <person name="Liu B."/>
            <person name="Simpson S."/>
            <person name="Scheffler B.E."/>
            <person name="Wen L."/>
            <person name="Saski C.A."/>
            <person name="Grover C.E."/>
            <person name="Hu G."/>
            <person name="Conover J.L."/>
            <person name="Carlson J.W."/>
            <person name="Shu S."/>
            <person name="Boston L.B."/>
            <person name="Williams M."/>
            <person name="Peterson D.G."/>
            <person name="McGee K."/>
            <person name="Jones D.C."/>
            <person name="Wendel J.F."/>
            <person name="Stelly D.M."/>
            <person name="Grimwood J."/>
            <person name="Schmutz J."/>
        </authorList>
    </citation>
    <scope>NUCLEOTIDE SEQUENCE [LARGE SCALE GENOMIC DNA]</scope>
    <source>
        <strain evidence="6">cv. TM-1</strain>
    </source>
</reference>
<keyword evidence="5" id="KW-0472">Membrane</keyword>
<dbReference type="PANTHER" id="PTHR15876:SF8">
    <property type="entry name" value="TRANSMEMBRANE PROTEIN ADIPOCYTE-ASSOCIATED 1"/>
    <property type="match status" value="1"/>
</dbReference>
<gene>
    <name evidence="7 8 9" type="primary">LOC121203009</name>
</gene>
<keyword evidence="4" id="KW-1133">Transmembrane helix</keyword>
<evidence type="ECO:0000256" key="2">
    <source>
        <dbReference type="ARBA" id="ARBA00010125"/>
    </source>
</evidence>
<evidence type="ECO:0000313" key="7">
    <source>
        <dbReference type="RefSeq" id="XP_040962732.1"/>
    </source>
</evidence>
<reference evidence="7 8" key="2">
    <citation type="submission" date="2025-05" db="UniProtKB">
        <authorList>
            <consortium name="RefSeq"/>
        </authorList>
    </citation>
    <scope>IDENTIFICATION</scope>
</reference>
<organism evidence="6 7">
    <name type="scientific">Gossypium hirsutum</name>
    <name type="common">Upland cotton</name>
    <name type="synonym">Gossypium mexicanum</name>
    <dbReference type="NCBI Taxonomy" id="3635"/>
    <lineage>
        <taxon>Eukaryota</taxon>
        <taxon>Viridiplantae</taxon>
        <taxon>Streptophyta</taxon>
        <taxon>Embryophyta</taxon>
        <taxon>Tracheophyta</taxon>
        <taxon>Spermatophyta</taxon>
        <taxon>Magnoliopsida</taxon>
        <taxon>eudicotyledons</taxon>
        <taxon>Gunneridae</taxon>
        <taxon>Pentapetalae</taxon>
        <taxon>rosids</taxon>
        <taxon>malvids</taxon>
        <taxon>Malvales</taxon>
        <taxon>Malvaceae</taxon>
        <taxon>Malvoideae</taxon>
        <taxon>Gossypium</taxon>
    </lineage>
</organism>
<proteinExistence type="inferred from homology"/>
<dbReference type="RefSeq" id="XP_040962734.1">
    <property type="nucleotide sequence ID" value="XM_041106800.1"/>
</dbReference>
<keyword evidence="3" id="KW-0812">Transmembrane</keyword>
<evidence type="ECO:0000256" key="1">
    <source>
        <dbReference type="ARBA" id="ARBA00004141"/>
    </source>
</evidence>
<dbReference type="GO" id="GO:0004930">
    <property type="term" value="F:G protein-coupled receptor activity"/>
    <property type="evidence" value="ECO:0007669"/>
    <property type="project" value="TreeGrafter"/>
</dbReference>
<evidence type="ECO:0000313" key="9">
    <source>
        <dbReference type="RefSeq" id="XP_040962734.1"/>
    </source>
</evidence>
<evidence type="ECO:0000256" key="5">
    <source>
        <dbReference type="ARBA" id="ARBA00023136"/>
    </source>
</evidence>
<sequence>MLKIFKKKTSPKDKMGSVGCSQASADCYLWLHTVYVPFQVERKVTWLYSTTIVCYHAFYRPLLYITFLADFFEEEDMHLENMYYSEMKAVGFFDADWE</sequence>
<dbReference type="Proteomes" id="UP000818029">
    <property type="component" value="Chromosome D12"/>
</dbReference>
<dbReference type="Pfam" id="PF10160">
    <property type="entry name" value="Tmemb_40"/>
    <property type="match status" value="1"/>
</dbReference>
<keyword evidence="7 8" id="KW-0675">Receptor</keyword>
<evidence type="ECO:0000313" key="6">
    <source>
        <dbReference type="Proteomes" id="UP000818029"/>
    </source>
</evidence>
<evidence type="ECO:0000256" key="4">
    <source>
        <dbReference type="ARBA" id="ARBA00022989"/>
    </source>
</evidence>
<dbReference type="GeneID" id="121203009"/>
<dbReference type="RefSeq" id="XP_040962733.1">
    <property type="nucleotide sequence ID" value="XM_041106799.1"/>
</dbReference>
<protein>
    <submittedName>
        <fullName evidence="7 8">Protein CANDIDATE G-PROTEIN COUPLED RECEPTOR 2</fullName>
    </submittedName>
</protein>
<name>A0A1U8N9K5_GOSHI</name>
<dbReference type="PANTHER" id="PTHR15876">
    <property type="entry name" value="TRANSMEMBRANE PROTEIN ADIPOCYTE-ASSOCIATED 1"/>
    <property type="match status" value="1"/>
</dbReference>
<accession>A0A1U8N9K5</accession>
<keyword evidence="6" id="KW-1185">Reference proteome</keyword>
<dbReference type="GO" id="GO:0005886">
    <property type="term" value="C:plasma membrane"/>
    <property type="evidence" value="ECO:0007669"/>
    <property type="project" value="TreeGrafter"/>
</dbReference>